<dbReference type="Proteomes" id="UP001190700">
    <property type="component" value="Unassembled WGS sequence"/>
</dbReference>
<dbReference type="AlphaFoldDB" id="A0AAE0L907"/>
<evidence type="ECO:0000313" key="3">
    <source>
        <dbReference type="Proteomes" id="UP001190700"/>
    </source>
</evidence>
<keyword evidence="3" id="KW-1185">Reference proteome</keyword>
<evidence type="ECO:0000256" key="1">
    <source>
        <dbReference type="SAM" id="MobiDB-lite"/>
    </source>
</evidence>
<feature type="region of interest" description="Disordered" evidence="1">
    <location>
        <begin position="169"/>
        <end position="215"/>
    </location>
</feature>
<organism evidence="2 3">
    <name type="scientific">Cymbomonas tetramitiformis</name>
    <dbReference type="NCBI Taxonomy" id="36881"/>
    <lineage>
        <taxon>Eukaryota</taxon>
        <taxon>Viridiplantae</taxon>
        <taxon>Chlorophyta</taxon>
        <taxon>Pyramimonadophyceae</taxon>
        <taxon>Pyramimonadales</taxon>
        <taxon>Pyramimonadaceae</taxon>
        <taxon>Cymbomonas</taxon>
    </lineage>
</organism>
<gene>
    <name evidence="2" type="ORF">CYMTET_15569</name>
</gene>
<dbReference type="InterPro" id="IPR050865">
    <property type="entry name" value="BEACH_Domain"/>
</dbReference>
<dbReference type="PANTHER" id="PTHR13743">
    <property type="entry name" value="BEIGE/BEACH-RELATED"/>
    <property type="match status" value="1"/>
</dbReference>
<evidence type="ECO:0000313" key="2">
    <source>
        <dbReference type="EMBL" id="KAK3276347.1"/>
    </source>
</evidence>
<sequence>MDNALPPAADIHATVYPKGAVKVSAAHSGSSVTTVDTAERTSGVVPGDGNELSGHVCSALTVSIGEDMTNDALEPADSASAQPGGRMSVPRHIAGVQSPATYFPGLLSSSQPSPAPHSGAATPERKSSEKPEHIRELSVNIPPEAELEPATSAGSGSAKVLLTLPPDRRAASASVSPGDSPPEGGRAAHPPPPTKGAPVRFARGLSSSESTKTDAEIKQLIHRSVSGESDAWKQLKRFVKAATVKHNIHVADKVSRFVIEKLGGALAGDEPPKPPELIQCPMSARLGVELIPLLPSQSAVEAQGLTAEAGQPPSSPRWALASGIQSAVCACVRSTLSAAEAGVTRALIPVLQACCMESDGKKVAPPELYPLSKLLETLAACSMTVKELDMLLVAAMEPQAKFPLLKALDNGLSLPESKGPSAMFQMNGLTSGLVSVGAGSKWPFANGYGFATWMYVESFAVSAEAEAATRAEAEAAVFTGRASTSPAVAADAARVVLGAEESHMPRLFRCLAWPPLVALGVPAAAVAGSRG</sequence>
<name>A0AAE0L907_9CHLO</name>
<feature type="compositionally biased region" description="Basic and acidic residues" evidence="1">
    <location>
        <begin position="123"/>
        <end position="135"/>
    </location>
</feature>
<accession>A0AAE0L907</accession>
<reference evidence="2 3" key="1">
    <citation type="journal article" date="2015" name="Genome Biol. Evol.">
        <title>Comparative Genomics of a Bacterivorous Green Alga Reveals Evolutionary Causalities and Consequences of Phago-Mixotrophic Mode of Nutrition.</title>
        <authorList>
            <person name="Burns J.A."/>
            <person name="Paasch A."/>
            <person name="Narechania A."/>
            <person name="Kim E."/>
        </authorList>
    </citation>
    <scope>NUCLEOTIDE SEQUENCE [LARGE SCALE GENOMIC DNA]</scope>
    <source>
        <strain evidence="2 3">PLY_AMNH</strain>
    </source>
</reference>
<proteinExistence type="predicted"/>
<feature type="region of interest" description="Disordered" evidence="1">
    <location>
        <begin position="101"/>
        <end position="135"/>
    </location>
</feature>
<dbReference type="PANTHER" id="PTHR13743:SF123">
    <property type="entry name" value="PROTEIN FAN"/>
    <property type="match status" value="1"/>
</dbReference>
<protein>
    <submittedName>
        <fullName evidence="2">Uncharacterized protein</fullName>
    </submittedName>
</protein>
<comment type="caution">
    <text evidence="2">The sequence shown here is derived from an EMBL/GenBank/DDBJ whole genome shotgun (WGS) entry which is preliminary data.</text>
</comment>
<dbReference type="EMBL" id="LGRX02006595">
    <property type="protein sequence ID" value="KAK3276347.1"/>
    <property type="molecule type" value="Genomic_DNA"/>
</dbReference>
<feature type="non-terminal residue" evidence="2">
    <location>
        <position position="531"/>
    </location>
</feature>